<reference evidence="1" key="1">
    <citation type="submission" date="2020-05" db="EMBL/GenBank/DDBJ databases">
        <authorList>
            <person name="Chiriac C."/>
            <person name="Salcher M."/>
            <person name="Ghai R."/>
            <person name="Kavagutti S V."/>
        </authorList>
    </citation>
    <scope>NUCLEOTIDE SEQUENCE</scope>
</reference>
<protein>
    <submittedName>
        <fullName evidence="1">Uncharacterized protein</fullName>
    </submittedName>
</protein>
<gene>
    <name evidence="1" type="ORF">UFOVP204_62</name>
</gene>
<proteinExistence type="predicted"/>
<accession>A0A6J7WK43</accession>
<name>A0A6J7WK43_9CAUD</name>
<organism evidence="1">
    <name type="scientific">uncultured Caudovirales phage</name>
    <dbReference type="NCBI Taxonomy" id="2100421"/>
    <lineage>
        <taxon>Viruses</taxon>
        <taxon>Duplodnaviria</taxon>
        <taxon>Heunggongvirae</taxon>
        <taxon>Uroviricota</taxon>
        <taxon>Caudoviricetes</taxon>
        <taxon>Peduoviridae</taxon>
        <taxon>Maltschvirus</taxon>
        <taxon>Maltschvirus maltsch</taxon>
    </lineage>
</organism>
<dbReference type="EMBL" id="LR798257">
    <property type="protein sequence ID" value="CAB5218180.1"/>
    <property type="molecule type" value="Genomic_DNA"/>
</dbReference>
<sequence length="60" mass="7005">MITDENIDEFQIWFNNGVERGWITDVFCATHDGIPSLSEEEEKEWEEGGDPCQFVVRILE</sequence>
<evidence type="ECO:0000313" key="1">
    <source>
        <dbReference type="EMBL" id="CAB5218180.1"/>
    </source>
</evidence>